<dbReference type="AlphaFoldDB" id="A0A1M5APR2"/>
<protein>
    <submittedName>
        <fullName evidence="1">Uncharacterized protein</fullName>
    </submittedName>
</protein>
<name>A0A1M5APR2_9BACT</name>
<dbReference type="EMBL" id="FQUU01000009">
    <property type="protein sequence ID" value="SHF31912.1"/>
    <property type="molecule type" value="Genomic_DNA"/>
</dbReference>
<reference evidence="1 2" key="1">
    <citation type="submission" date="2016-11" db="EMBL/GenBank/DDBJ databases">
        <authorList>
            <person name="Jaros S."/>
            <person name="Januszkiewicz K."/>
            <person name="Wedrychowicz H."/>
        </authorList>
    </citation>
    <scope>NUCLEOTIDE SEQUENCE [LARGE SCALE GENOMIC DNA]</scope>
    <source>
        <strain evidence="1 2">DSM 18119</strain>
    </source>
</reference>
<dbReference type="RefSeq" id="WP_072835481.1">
    <property type="nucleotide sequence ID" value="NZ_FQUU01000009.1"/>
</dbReference>
<gene>
    <name evidence="1" type="ORF">SAMN02745131_02297</name>
</gene>
<evidence type="ECO:0000313" key="1">
    <source>
        <dbReference type="EMBL" id="SHF31912.1"/>
    </source>
</evidence>
<dbReference type="OrthoDB" id="9986104at2"/>
<dbReference type="Proteomes" id="UP000184048">
    <property type="component" value="Unassembled WGS sequence"/>
</dbReference>
<keyword evidence="2" id="KW-1185">Reference proteome</keyword>
<proteinExistence type="predicted"/>
<accession>A0A1M5APR2</accession>
<organism evidence="1 2">
    <name type="scientific">Flavisolibacter ginsengisoli DSM 18119</name>
    <dbReference type="NCBI Taxonomy" id="1121884"/>
    <lineage>
        <taxon>Bacteria</taxon>
        <taxon>Pseudomonadati</taxon>
        <taxon>Bacteroidota</taxon>
        <taxon>Chitinophagia</taxon>
        <taxon>Chitinophagales</taxon>
        <taxon>Chitinophagaceae</taxon>
        <taxon>Flavisolibacter</taxon>
    </lineage>
</organism>
<evidence type="ECO:0000313" key="2">
    <source>
        <dbReference type="Proteomes" id="UP000184048"/>
    </source>
</evidence>
<sequence>MKKVTIVFASWKDLWDFQNHVRSDNFDIVQNSCELKGQFSDDEISFAVNVMKAKLVEEGEVKMKG</sequence>